<dbReference type="SUPFAM" id="SSF55729">
    <property type="entry name" value="Acyl-CoA N-acyltransferases (Nat)"/>
    <property type="match status" value="1"/>
</dbReference>
<dbReference type="Gene3D" id="3.40.630.30">
    <property type="match status" value="1"/>
</dbReference>
<dbReference type="PROSITE" id="PS51186">
    <property type="entry name" value="GNAT"/>
    <property type="match status" value="1"/>
</dbReference>
<comment type="caution">
    <text evidence="5">The sequence shown here is derived from an EMBL/GenBank/DDBJ whole genome shotgun (WGS) entry which is preliminary data.</text>
</comment>
<dbReference type="Pfam" id="PF00583">
    <property type="entry name" value="Acetyltransf_1"/>
    <property type="match status" value="1"/>
</dbReference>
<evidence type="ECO:0000313" key="6">
    <source>
        <dbReference type="Proteomes" id="UP000215316"/>
    </source>
</evidence>
<dbReference type="PANTHER" id="PTHR43877">
    <property type="entry name" value="AMINOALKYLPHOSPHONATE N-ACETYLTRANSFERASE-RELATED-RELATED"/>
    <property type="match status" value="1"/>
</dbReference>
<evidence type="ECO:0000256" key="2">
    <source>
        <dbReference type="ARBA" id="ARBA00023315"/>
    </source>
</evidence>
<sequence length="177" mass="18405">MTADDPRPDRPDAAAPPRPGTGAGAGEVTIRAAVPADVPAVAGLRWRWSLDEGGVTPVTDEAGYVAATAAFAAAHPQSHRCTVAELDGVVVGLAWLALTDRPPTPDDLSRVSGDVQSVYVVPELRGSGTGSRLVAALLADARAAGCRYVRVHSSPRAIPLYARAGFAVDETYRVVRL</sequence>
<feature type="domain" description="N-acetyltransferase" evidence="4">
    <location>
        <begin position="28"/>
        <end position="177"/>
    </location>
</feature>
<dbReference type="InterPro" id="IPR050832">
    <property type="entry name" value="Bact_Acetyltransf"/>
</dbReference>
<dbReference type="CDD" id="cd04301">
    <property type="entry name" value="NAT_SF"/>
    <property type="match status" value="1"/>
</dbReference>
<name>A0A225C8N9_9MICO</name>
<dbReference type="EMBL" id="MZMQ01000001">
    <property type="protein sequence ID" value="OQJ63058.1"/>
    <property type="molecule type" value="Genomic_DNA"/>
</dbReference>
<protein>
    <recommendedName>
        <fullName evidence="4">N-acetyltransferase domain-containing protein</fullName>
    </recommendedName>
</protein>
<organism evidence="5 6">
    <name type="scientific">Clavibacter tessellarius</name>
    <dbReference type="NCBI Taxonomy" id="31965"/>
    <lineage>
        <taxon>Bacteria</taxon>
        <taxon>Bacillati</taxon>
        <taxon>Actinomycetota</taxon>
        <taxon>Actinomycetes</taxon>
        <taxon>Micrococcales</taxon>
        <taxon>Microbacteriaceae</taxon>
        <taxon>Clavibacter</taxon>
    </lineage>
</organism>
<dbReference type="AlphaFoldDB" id="A0A225C8N9"/>
<accession>A0A225C8N9</accession>
<dbReference type="InterPro" id="IPR000182">
    <property type="entry name" value="GNAT_dom"/>
</dbReference>
<keyword evidence="1" id="KW-0808">Transferase</keyword>
<evidence type="ECO:0000313" key="5">
    <source>
        <dbReference type="EMBL" id="OQJ63058.1"/>
    </source>
</evidence>
<feature type="compositionally biased region" description="Basic and acidic residues" evidence="3">
    <location>
        <begin position="1"/>
        <end position="12"/>
    </location>
</feature>
<dbReference type="RefSeq" id="WP_094128252.1">
    <property type="nucleotide sequence ID" value="NZ_CP040788.1"/>
</dbReference>
<proteinExistence type="predicted"/>
<evidence type="ECO:0000256" key="3">
    <source>
        <dbReference type="SAM" id="MobiDB-lite"/>
    </source>
</evidence>
<feature type="region of interest" description="Disordered" evidence="3">
    <location>
        <begin position="1"/>
        <end position="25"/>
    </location>
</feature>
<dbReference type="Proteomes" id="UP000215316">
    <property type="component" value="Unassembled WGS sequence"/>
</dbReference>
<evidence type="ECO:0000259" key="4">
    <source>
        <dbReference type="PROSITE" id="PS51186"/>
    </source>
</evidence>
<keyword evidence="2" id="KW-0012">Acyltransferase</keyword>
<dbReference type="OrthoDB" id="4936934at2"/>
<reference evidence="5" key="1">
    <citation type="submission" date="2017-08" db="EMBL/GenBank/DDBJ databases">
        <title>Genomes of multiple Clavibacter strains from different subspecies.</title>
        <authorList>
            <person name="Yuan X.-K."/>
            <person name="Li X.-S."/>
            <person name="Nie J."/>
            <person name="De Boer S.H."/>
        </authorList>
    </citation>
    <scope>NUCLEOTIDE SEQUENCE [LARGE SCALE GENOMIC DNA]</scope>
    <source>
        <strain evidence="5">ATCC 33566</strain>
    </source>
</reference>
<dbReference type="InterPro" id="IPR016181">
    <property type="entry name" value="Acyl_CoA_acyltransferase"/>
</dbReference>
<evidence type="ECO:0000256" key="1">
    <source>
        <dbReference type="ARBA" id="ARBA00022679"/>
    </source>
</evidence>
<gene>
    <name evidence="5" type="ORF">B5P24_08670</name>
</gene>
<keyword evidence="6" id="KW-1185">Reference proteome</keyword>
<dbReference type="GO" id="GO:0016747">
    <property type="term" value="F:acyltransferase activity, transferring groups other than amino-acyl groups"/>
    <property type="evidence" value="ECO:0007669"/>
    <property type="project" value="InterPro"/>
</dbReference>